<accession>A0A9P8W240</accession>
<dbReference type="GO" id="GO:0008270">
    <property type="term" value="F:zinc ion binding"/>
    <property type="evidence" value="ECO:0007669"/>
    <property type="project" value="InterPro"/>
</dbReference>
<keyword evidence="1" id="KW-0539">Nucleus</keyword>
<dbReference type="Pfam" id="PF00172">
    <property type="entry name" value="Zn_clus"/>
    <property type="match status" value="1"/>
</dbReference>
<name>A0A9P8W240_9HYPO</name>
<evidence type="ECO:0000313" key="4">
    <source>
        <dbReference type="Proteomes" id="UP000777438"/>
    </source>
</evidence>
<evidence type="ECO:0000256" key="1">
    <source>
        <dbReference type="ARBA" id="ARBA00023242"/>
    </source>
</evidence>
<evidence type="ECO:0000313" key="3">
    <source>
        <dbReference type="EMBL" id="KAH6887033.1"/>
    </source>
</evidence>
<dbReference type="PANTHER" id="PTHR47784:SF4">
    <property type="entry name" value="ZN(II)2CYS6 TRANSCRIPTION FACTOR (EUROFUNG)"/>
    <property type="match status" value="1"/>
</dbReference>
<dbReference type="GO" id="GO:0001228">
    <property type="term" value="F:DNA-binding transcription activator activity, RNA polymerase II-specific"/>
    <property type="evidence" value="ECO:0007669"/>
    <property type="project" value="TreeGrafter"/>
</dbReference>
<keyword evidence="4" id="KW-1185">Reference proteome</keyword>
<dbReference type="PANTHER" id="PTHR47784">
    <property type="entry name" value="STEROL UPTAKE CONTROL PROTEIN 2"/>
    <property type="match status" value="1"/>
</dbReference>
<dbReference type="SMART" id="SM00066">
    <property type="entry name" value="GAL4"/>
    <property type="match status" value="1"/>
</dbReference>
<dbReference type="Pfam" id="PF11951">
    <property type="entry name" value="Fungal_trans_2"/>
    <property type="match status" value="1"/>
</dbReference>
<dbReference type="InterPro" id="IPR021858">
    <property type="entry name" value="Fun_TF"/>
</dbReference>
<comment type="caution">
    <text evidence="3">The sequence shown here is derived from an EMBL/GenBank/DDBJ whole genome shotgun (WGS) entry which is preliminary data.</text>
</comment>
<dbReference type="InterPro" id="IPR053157">
    <property type="entry name" value="Sterol_Uptake_Regulator"/>
</dbReference>
<dbReference type="AlphaFoldDB" id="A0A9P8W240"/>
<dbReference type="InterPro" id="IPR001138">
    <property type="entry name" value="Zn2Cys6_DnaBD"/>
</dbReference>
<dbReference type="OrthoDB" id="4937900at2759"/>
<proteinExistence type="predicted"/>
<dbReference type="CDD" id="cd00067">
    <property type="entry name" value="GAL4"/>
    <property type="match status" value="1"/>
</dbReference>
<feature type="domain" description="Zn(2)-C6 fungal-type" evidence="2">
    <location>
        <begin position="16"/>
        <end position="46"/>
    </location>
</feature>
<dbReference type="PROSITE" id="PS00463">
    <property type="entry name" value="ZN2_CY6_FUNGAL_1"/>
    <property type="match status" value="1"/>
</dbReference>
<dbReference type="Proteomes" id="UP000777438">
    <property type="component" value="Unassembled WGS sequence"/>
</dbReference>
<dbReference type="InterPro" id="IPR036864">
    <property type="entry name" value="Zn2-C6_fun-type_DNA-bd_sf"/>
</dbReference>
<protein>
    <recommendedName>
        <fullName evidence="2">Zn(2)-C6 fungal-type domain-containing protein</fullName>
    </recommendedName>
</protein>
<evidence type="ECO:0000259" key="2">
    <source>
        <dbReference type="PROSITE" id="PS50048"/>
    </source>
</evidence>
<gene>
    <name evidence="3" type="ORF">B0T10DRAFT_539210</name>
</gene>
<dbReference type="EMBL" id="JAGPYM010000015">
    <property type="protein sequence ID" value="KAH6887033.1"/>
    <property type="molecule type" value="Genomic_DNA"/>
</dbReference>
<organism evidence="3 4">
    <name type="scientific">Thelonectria olida</name>
    <dbReference type="NCBI Taxonomy" id="1576542"/>
    <lineage>
        <taxon>Eukaryota</taxon>
        <taxon>Fungi</taxon>
        <taxon>Dikarya</taxon>
        <taxon>Ascomycota</taxon>
        <taxon>Pezizomycotina</taxon>
        <taxon>Sordariomycetes</taxon>
        <taxon>Hypocreomycetidae</taxon>
        <taxon>Hypocreales</taxon>
        <taxon>Nectriaceae</taxon>
        <taxon>Thelonectria</taxon>
    </lineage>
</organism>
<sequence length="396" mass="45008">MEQARLRQGHRKSRNGCAVCKRRHIKCDERRPKCGNCNISDRPCHYVAPKKAKAGANKYEKELTTSAWLQTAANSTETPSPASPDLHLVESDDLFTFEHLNLLNHFQVNMVELMMVTDQLKPVANIYITSAFKTPYLMNQLLALSALHIRTITPGLSDWYTQTATHLQHRALRGFNNALHDTSDSNATSQFLFSSLLALHYLAETVVDVPDQDFPSILRHILEYLRLQRGARIMGDRAWPTFSTSMLQESLVAAINTEPEVEHKPPDSCSLISAMLQTSELNRESLIACEDAREALGFARRRLRDMGVHALIAWPNLIPPRFLTLLEKQIPEALVILAHFAVLLHDYRAFWCFGRMGEKLVNGIETLLVTYWTTWLPRLDVETRVDPELARARDVS</sequence>
<dbReference type="Gene3D" id="4.10.240.10">
    <property type="entry name" value="Zn(2)-C6 fungal-type DNA-binding domain"/>
    <property type="match status" value="1"/>
</dbReference>
<reference evidence="3 4" key="1">
    <citation type="journal article" date="2021" name="Nat. Commun.">
        <title>Genetic determinants of endophytism in the Arabidopsis root mycobiome.</title>
        <authorList>
            <person name="Mesny F."/>
            <person name="Miyauchi S."/>
            <person name="Thiergart T."/>
            <person name="Pickel B."/>
            <person name="Atanasova L."/>
            <person name="Karlsson M."/>
            <person name="Huettel B."/>
            <person name="Barry K.W."/>
            <person name="Haridas S."/>
            <person name="Chen C."/>
            <person name="Bauer D."/>
            <person name="Andreopoulos W."/>
            <person name="Pangilinan J."/>
            <person name="LaButti K."/>
            <person name="Riley R."/>
            <person name="Lipzen A."/>
            <person name="Clum A."/>
            <person name="Drula E."/>
            <person name="Henrissat B."/>
            <person name="Kohler A."/>
            <person name="Grigoriev I.V."/>
            <person name="Martin F.M."/>
            <person name="Hacquard S."/>
        </authorList>
    </citation>
    <scope>NUCLEOTIDE SEQUENCE [LARGE SCALE GENOMIC DNA]</scope>
    <source>
        <strain evidence="3 4">MPI-CAGE-CH-0241</strain>
    </source>
</reference>
<dbReference type="PROSITE" id="PS50048">
    <property type="entry name" value="ZN2_CY6_FUNGAL_2"/>
    <property type="match status" value="1"/>
</dbReference>
<dbReference type="SUPFAM" id="SSF57701">
    <property type="entry name" value="Zn2/Cys6 DNA-binding domain"/>
    <property type="match status" value="1"/>
</dbReference>